<evidence type="ECO:0000313" key="2">
    <source>
        <dbReference type="EMBL" id="MPC12230.1"/>
    </source>
</evidence>
<dbReference type="AlphaFoldDB" id="A0A5B7CRY8"/>
<dbReference type="EMBL" id="VSRR010000204">
    <property type="protein sequence ID" value="MPC12230.1"/>
    <property type="molecule type" value="Genomic_DNA"/>
</dbReference>
<organism evidence="2 3">
    <name type="scientific">Portunus trituberculatus</name>
    <name type="common">Swimming crab</name>
    <name type="synonym">Neptunus trituberculatus</name>
    <dbReference type="NCBI Taxonomy" id="210409"/>
    <lineage>
        <taxon>Eukaryota</taxon>
        <taxon>Metazoa</taxon>
        <taxon>Ecdysozoa</taxon>
        <taxon>Arthropoda</taxon>
        <taxon>Crustacea</taxon>
        <taxon>Multicrustacea</taxon>
        <taxon>Malacostraca</taxon>
        <taxon>Eumalacostraca</taxon>
        <taxon>Eucarida</taxon>
        <taxon>Decapoda</taxon>
        <taxon>Pleocyemata</taxon>
        <taxon>Brachyura</taxon>
        <taxon>Eubrachyura</taxon>
        <taxon>Portunoidea</taxon>
        <taxon>Portunidae</taxon>
        <taxon>Portuninae</taxon>
        <taxon>Portunus</taxon>
    </lineage>
</organism>
<name>A0A5B7CRY8_PORTR</name>
<feature type="compositionally biased region" description="Polar residues" evidence="1">
    <location>
        <begin position="45"/>
        <end position="54"/>
    </location>
</feature>
<accession>A0A5B7CRY8</accession>
<evidence type="ECO:0000256" key="1">
    <source>
        <dbReference type="SAM" id="MobiDB-lite"/>
    </source>
</evidence>
<feature type="region of interest" description="Disordered" evidence="1">
    <location>
        <begin position="33"/>
        <end position="54"/>
    </location>
</feature>
<gene>
    <name evidence="2" type="ORF">E2C01_004910</name>
</gene>
<dbReference type="Proteomes" id="UP000324222">
    <property type="component" value="Unassembled WGS sequence"/>
</dbReference>
<keyword evidence="3" id="KW-1185">Reference proteome</keyword>
<protein>
    <submittedName>
        <fullName evidence="2">Uncharacterized protein</fullName>
    </submittedName>
</protein>
<comment type="caution">
    <text evidence="2">The sequence shown here is derived from an EMBL/GenBank/DDBJ whole genome shotgun (WGS) entry which is preliminary data.</text>
</comment>
<reference evidence="2 3" key="1">
    <citation type="submission" date="2019-05" db="EMBL/GenBank/DDBJ databases">
        <title>Another draft genome of Portunus trituberculatus and its Hox gene families provides insights of decapod evolution.</title>
        <authorList>
            <person name="Jeong J.-H."/>
            <person name="Song I."/>
            <person name="Kim S."/>
            <person name="Choi T."/>
            <person name="Kim D."/>
            <person name="Ryu S."/>
            <person name="Kim W."/>
        </authorList>
    </citation>
    <scope>NUCLEOTIDE SEQUENCE [LARGE SCALE GENOMIC DNA]</scope>
    <source>
        <tissue evidence="2">Muscle</tissue>
    </source>
</reference>
<proteinExistence type="predicted"/>
<sequence length="340" mass="37184">MACSVPETQQFMVSFGEHGPVYLVDAEGEGLQHGSDKVGSGGGCTQTQKTSSGSSIIHRSLEGWIPIKSTIDTRIGGRHMDGIIKVLKSVSLAASVHIKKSTSAEGDLHITTLKAARPKQGGSLIRYLRKTKIFLFLHQFKLNEDYLSKPSLSEPVDQPGVNGAKHNMTFISQMLHHLIVLQHPLQSHVYLQEANLHSEARIPVSNQGISPNILPCDKVVEGNPIAAVPSDESGSLRAQTQAPDITWTHSSILEKQKKALVYNLLKLQVFWIQSIPRPHHGITPRLPVSLSPLLHDSLDIAAFMTAINLPHSSSGSISTLPGAGYRRVTWNHEHLDTYVI</sequence>
<evidence type="ECO:0000313" key="3">
    <source>
        <dbReference type="Proteomes" id="UP000324222"/>
    </source>
</evidence>